<keyword evidence="1" id="KW-0812">Transmembrane</keyword>
<accession>A0A0V1ABB2</accession>
<dbReference type="AlphaFoldDB" id="A0A0V1ABB2"/>
<dbReference type="OrthoDB" id="10401806at2759"/>
<proteinExistence type="predicted"/>
<dbReference type="Proteomes" id="UP000054783">
    <property type="component" value="Unassembled WGS sequence"/>
</dbReference>
<feature type="transmembrane region" description="Helical" evidence="1">
    <location>
        <begin position="58"/>
        <end position="77"/>
    </location>
</feature>
<gene>
    <name evidence="2" type="ORF">T12_5235</name>
</gene>
<keyword evidence="1" id="KW-1133">Transmembrane helix</keyword>
<keyword evidence="3" id="KW-1185">Reference proteome</keyword>
<reference evidence="2 3" key="1">
    <citation type="submission" date="2015-01" db="EMBL/GenBank/DDBJ databases">
        <title>Evolution of Trichinella species and genotypes.</title>
        <authorList>
            <person name="Korhonen P.K."/>
            <person name="Edoardo P."/>
            <person name="Giuseppe L.R."/>
            <person name="Gasser R.B."/>
        </authorList>
    </citation>
    <scope>NUCLEOTIDE SEQUENCE [LARGE SCALE GENOMIC DNA]</scope>
    <source>
        <strain evidence="2">ISS2496</strain>
    </source>
</reference>
<comment type="caution">
    <text evidence="2">The sequence shown here is derived from an EMBL/GenBank/DDBJ whole genome shotgun (WGS) entry which is preliminary data.</text>
</comment>
<organism evidence="2 3">
    <name type="scientific">Trichinella patagoniensis</name>
    <dbReference type="NCBI Taxonomy" id="990121"/>
    <lineage>
        <taxon>Eukaryota</taxon>
        <taxon>Metazoa</taxon>
        <taxon>Ecdysozoa</taxon>
        <taxon>Nematoda</taxon>
        <taxon>Enoplea</taxon>
        <taxon>Dorylaimia</taxon>
        <taxon>Trichinellida</taxon>
        <taxon>Trichinellidae</taxon>
        <taxon>Trichinella</taxon>
    </lineage>
</organism>
<evidence type="ECO:0000313" key="3">
    <source>
        <dbReference type="Proteomes" id="UP000054783"/>
    </source>
</evidence>
<feature type="transmembrane region" description="Helical" evidence="1">
    <location>
        <begin position="89"/>
        <end position="109"/>
    </location>
</feature>
<dbReference type="EMBL" id="JYDQ01000011">
    <property type="protein sequence ID" value="KRY22107.1"/>
    <property type="molecule type" value="Genomic_DNA"/>
</dbReference>
<sequence length="198" mass="23143">MVSLSREERKNYYCKLATHIVLLIKSPENYSLISGLNSSYSKTRSREKVCKFLFHRSAYAYVASLSMIADLRCAAGVQWRFPYDDDHEITLKMALLFVLYSFISSNYLPHPHSQKREYKIYMKAAVTFEQELPRLHFTYYNFVSPAQQYRIRTMKKARIPFTTLVMLPQLSCKSCIHVSGNADEVDTVLNDRQVITER</sequence>
<name>A0A0V1ABB2_9BILA</name>
<keyword evidence="1" id="KW-0472">Membrane</keyword>
<protein>
    <submittedName>
        <fullName evidence="2">Uncharacterized protein</fullName>
    </submittedName>
</protein>
<evidence type="ECO:0000313" key="2">
    <source>
        <dbReference type="EMBL" id="KRY22107.1"/>
    </source>
</evidence>
<evidence type="ECO:0000256" key="1">
    <source>
        <dbReference type="SAM" id="Phobius"/>
    </source>
</evidence>